<dbReference type="EMBL" id="BAAAOR010000040">
    <property type="protein sequence ID" value="GAA1544398.1"/>
    <property type="molecule type" value="Genomic_DNA"/>
</dbReference>
<evidence type="ECO:0000313" key="6">
    <source>
        <dbReference type="Proteomes" id="UP001500842"/>
    </source>
</evidence>
<evidence type="ECO:0000256" key="1">
    <source>
        <dbReference type="ARBA" id="ARBA00022612"/>
    </source>
</evidence>
<protein>
    <recommendedName>
        <fullName evidence="4">Phage tail tape measure protein domain-containing protein</fullName>
    </recommendedName>
</protein>
<dbReference type="PANTHER" id="PTHR37813">
    <property type="entry name" value="FELS-2 PROPHAGE PROTEIN"/>
    <property type="match status" value="1"/>
</dbReference>
<dbReference type="RefSeq" id="WP_141006969.1">
    <property type="nucleotide sequence ID" value="NZ_BAAAOR010000040.1"/>
</dbReference>
<accession>A0ABN2BPB8</accession>
<evidence type="ECO:0000256" key="2">
    <source>
        <dbReference type="SAM" id="MobiDB-lite"/>
    </source>
</evidence>
<feature type="region of interest" description="Disordered" evidence="2">
    <location>
        <begin position="903"/>
        <end position="937"/>
    </location>
</feature>
<keyword evidence="6" id="KW-1185">Reference proteome</keyword>
<dbReference type="Pfam" id="PF10145">
    <property type="entry name" value="PhageMin_Tail"/>
    <property type="match status" value="1"/>
</dbReference>
<keyword evidence="1" id="KW-1188">Viral release from host cell</keyword>
<feature type="transmembrane region" description="Helical" evidence="3">
    <location>
        <begin position="399"/>
        <end position="420"/>
    </location>
</feature>
<gene>
    <name evidence="5" type="ORF">GCM10009788_53620</name>
</gene>
<feature type="domain" description="Phage tail tape measure protein" evidence="4">
    <location>
        <begin position="92"/>
        <end position="294"/>
    </location>
</feature>
<proteinExistence type="predicted"/>
<dbReference type="Proteomes" id="UP001500842">
    <property type="component" value="Unassembled WGS sequence"/>
</dbReference>
<sequence>MTMSIGGLLGYVDLETGPAEKAAGWLDGFFKNKGGAWGKTLAVVGATAGGALAAGVVGAINMEPSRDRVVAALDLTEEAAARAGKVSGQLFADAWGDSAAEVDSAVEAVMSSIKGMRNASEGELRKTTEAALALSSAMEVDVVRASQVAGNMMSNGLAKDGVSAMDMLAKAMSKVPVQLREDVLDAADEYGQFFSQLGIKGPQAMALLTQSAGKGMYGIDKMGDAIKEFTIRATDGSTATTDALKAVGLDADKVGVDLLAGGDRAAGAFDKVVSALVSVKDPAAQSQAALALFGTPLEDLGTKDIPKFLKSLKTGGKGMKDWQGATSRMSDTMGGNASTNLKKFTRGIQTGLVDLVGGKVLPVLEDWTGSLSTSLGPALETAGSAVQSVTGFLQEHKTVAIVLASVIGALTAVTAAHSAVMAVSAAGGMAKWLMQTQLISAATKVWTAVQWALNSSLLANPITWVVLALAGLVAGLVIAWKKSDTFRAIVISAWEAIKSATVTAFGAVKDAVVKAFGFLKNIFLNFTGPGLIIKHWDKIKSVTGKVWSAIKSAVSAGINGVKGAIGGLAALPGKVAGWFGAMRDSARQKAQALLNFVNGIPGKILGALGDLGSILRDAGRKIIGGLIDGITDKIGALKGKLKEITGKLTSWKGPPSTDKKILRKNGRLILRGLIDGINDEVPNLKKLLRDVTDKLGKKRLARVEQAVKAQYQKGLKIAAQRSEVAAKIEKATGELEAAIKLRDDFYANVYDSSVSYASLSAAAEGAADAKGIVAGLQARYDAIERFRENMQTLLAKGLDDDSYQQMLEDGVDRAGAIADALVKDDESIAAIGDLQGKIKTASAALASESSKHLYQAGVDMAQGTANGLASQAAYLESVATQIGTQMAAALSKALKVAVDVSGSVKPQGQSQGGNGKSKKDKSQLGATPTPRAAPLIGAVYQQPGESSSVLAERLGLLVRTGG</sequence>
<dbReference type="InterPro" id="IPR010090">
    <property type="entry name" value="Phage_tape_meas"/>
</dbReference>
<comment type="caution">
    <text evidence="5">The sequence shown here is derived from an EMBL/GenBank/DDBJ whole genome shotgun (WGS) entry which is preliminary data.</text>
</comment>
<keyword evidence="3" id="KW-0812">Transmembrane</keyword>
<reference evidence="5 6" key="1">
    <citation type="journal article" date="2019" name="Int. J. Syst. Evol. Microbiol.">
        <title>The Global Catalogue of Microorganisms (GCM) 10K type strain sequencing project: providing services to taxonomists for standard genome sequencing and annotation.</title>
        <authorList>
            <consortium name="The Broad Institute Genomics Platform"/>
            <consortium name="The Broad Institute Genome Sequencing Center for Infectious Disease"/>
            <person name="Wu L."/>
            <person name="Ma J."/>
        </authorList>
    </citation>
    <scope>NUCLEOTIDE SEQUENCE [LARGE SCALE GENOMIC DNA]</scope>
    <source>
        <strain evidence="5 6">JCM 14942</strain>
    </source>
</reference>
<feature type="transmembrane region" description="Helical" evidence="3">
    <location>
        <begin position="461"/>
        <end position="480"/>
    </location>
</feature>
<keyword evidence="3" id="KW-1133">Transmembrane helix</keyword>
<evidence type="ECO:0000256" key="3">
    <source>
        <dbReference type="SAM" id="Phobius"/>
    </source>
</evidence>
<evidence type="ECO:0000313" key="5">
    <source>
        <dbReference type="EMBL" id="GAA1544398.1"/>
    </source>
</evidence>
<name>A0ABN2BPB8_9ACTN</name>
<evidence type="ECO:0000259" key="4">
    <source>
        <dbReference type="Pfam" id="PF10145"/>
    </source>
</evidence>
<dbReference type="PANTHER" id="PTHR37813:SF1">
    <property type="entry name" value="FELS-2 PROPHAGE PROTEIN"/>
    <property type="match status" value="1"/>
</dbReference>
<organism evidence="5 6">
    <name type="scientific">Nocardioides humi</name>
    <dbReference type="NCBI Taxonomy" id="449461"/>
    <lineage>
        <taxon>Bacteria</taxon>
        <taxon>Bacillati</taxon>
        <taxon>Actinomycetota</taxon>
        <taxon>Actinomycetes</taxon>
        <taxon>Propionibacteriales</taxon>
        <taxon>Nocardioidaceae</taxon>
        <taxon>Nocardioides</taxon>
    </lineage>
</organism>
<keyword evidence="3" id="KW-0472">Membrane</keyword>